<evidence type="ECO:0000259" key="1">
    <source>
        <dbReference type="Pfam" id="PF13302"/>
    </source>
</evidence>
<keyword evidence="3" id="KW-1185">Reference proteome</keyword>
<dbReference type="InterPro" id="IPR016181">
    <property type="entry name" value="Acyl_CoA_acyltransferase"/>
</dbReference>
<dbReference type="Proteomes" id="UP001589748">
    <property type="component" value="Unassembled WGS sequence"/>
</dbReference>
<keyword evidence="2" id="KW-0012">Acyltransferase</keyword>
<protein>
    <submittedName>
        <fullName evidence="2">GNAT family N-acetyltransferase</fullName>
        <ecNumber evidence="2">2.3.-.-</ecNumber>
    </submittedName>
</protein>
<dbReference type="InterPro" id="IPR000182">
    <property type="entry name" value="GNAT_dom"/>
</dbReference>
<evidence type="ECO:0000313" key="2">
    <source>
        <dbReference type="EMBL" id="MFB9377075.1"/>
    </source>
</evidence>
<name>A0ABV5LSN5_9ACTN</name>
<gene>
    <name evidence="2" type="ORF">ACFFVI_08840</name>
</gene>
<dbReference type="Gene3D" id="3.40.630.30">
    <property type="match status" value="1"/>
</dbReference>
<dbReference type="RefSeq" id="WP_380135192.1">
    <property type="nucleotide sequence ID" value="NZ_JBHLUI010000003.1"/>
</dbReference>
<accession>A0ABV5LSN5</accession>
<dbReference type="EMBL" id="JBHMDM010000004">
    <property type="protein sequence ID" value="MFB9377075.1"/>
    <property type="molecule type" value="Genomic_DNA"/>
</dbReference>
<comment type="caution">
    <text evidence="2">The sequence shown here is derived from an EMBL/GenBank/DDBJ whole genome shotgun (WGS) entry which is preliminary data.</text>
</comment>
<dbReference type="EC" id="2.3.-.-" evidence="2"/>
<proteinExistence type="predicted"/>
<dbReference type="SUPFAM" id="SSF55729">
    <property type="entry name" value="Acyl-CoA N-acyltransferases (Nat)"/>
    <property type="match status" value="1"/>
</dbReference>
<dbReference type="GO" id="GO:0016746">
    <property type="term" value="F:acyltransferase activity"/>
    <property type="evidence" value="ECO:0007669"/>
    <property type="project" value="UniProtKB-KW"/>
</dbReference>
<dbReference type="PANTHER" id="PTHR43610:SF1">
    <property type="entry name" value="N-ACETYLTRANSFERASE DOMAIN-CONTAINING PROTEIN"/>
    <property type="match status" value="1"/>
</dbReference>
<feature type="domain" description="N-acetyltransferase" evidence="1">
    <location>
        <begin position="19"/>
        <end position="159"/>
    </location>
</feature>
<sequence>MSIPADLRPSVPVVLEGRRVRLEPLTVDHLAELRAASADGEVWRRWYTTVPTPEGMAAEIDRRLALQAAGTMAPWVLRGTATGRVCGMTTFMNIVTEHHKLEIGSTWLAGSAQGSGINAEAKLLLLTRAFETLACVKVEFRTHWHNHQSREAIARLGAKQDGVLRDDQVLPDGSLRDTVVFSVLAAEWPAVRAGLRSRLERRERGEQVDGGEGTRR</sequence>
<organism evidence="2 3">
    <name type="scientific">Kineococcus gynurae</name>
    <dbReference type="NCBI Taxonomy" id="452979"/>
    <lineage>
        <taxon>Bacteria</taxon>
        <taxon>Bacillati</taxon>
        <taxon>Actinomycetota</taxon>
        <taxon>Actinomycetes</taxon>
        <taxon>Kineosporiales</taxon>
        <taxon>Kineosporiaceae</taxon>
        <taxon>Kineococcus</taxon>
    </lineage>
</organism>
<dbReference type="PANTHER" id="PTHR43610">
    <property type="entry name" value="BLL6696 PROTEIN"/>
    <property type="match status" value="1"/>
</dbReference>
<reference evidence="2 3" key="1">
    <citation type="submission" date="2024-09" db="EMBL/GenBank/DDBJ databases">
        <authorList>
            <person name="Sun Q."/>
            <person name="Mori K."/>
        </authorList>
    </citation>
    <scope>NUCLEOTIDE SEQUENCE [LARGE SCALE GENOMIC DNA]</scope>
    <source>
        <strain evidence="2 3">TISTR 1856</strain>
    </source>
</reference>
<dbReference type="Pfam" id="PF13302">
    <property type="entry name" value="Acetyltransf_3"/>
    <property type="match status" value="1"/>
</dbReference>
<evidence type="ECO:0000313" key="3">
    <source>
        <dbReference type="Proteomes" id="UP001589748"/>
    </source>
</evidence>
<keyword evidence="2" id="KW-0808">Transferase</keyword>